<proteinExistence type="predicted"/>
<dbReference type="EMBL" id="GL732533">
    <property type="protein sequence ID" value="EFX85056.1"/>
    <property type="molecule type" value="Genomic_DNA"/>
</dbReference>
<evidence type="ECO:0000313" key="1">
    <source>
        <dbReference type="EMBL" id="EFX85056.1"/>
    </source>
</evidence>
<dbReference type="AlphaFoldDB" id="E9G645"/>
<protein>
    <submittedName>
        <fullName evidence="1">Uncharacterized protein</fullName>
    </submittedName>
</protein>
<sequence length="52" mass="6048">MISNINLLSLKAKSKKKMLSLPWFCMSTQLLSCIDCKHLNLECHYVIIPFCF</sequence>
<gene>
    <name evidence="1" type="ORF">DAPPUDRAFT_314425</name>
</gene>
<dbReference type="KEGG" id="dpx:DAPPUDRAFT_314425"/>
<dbReference type="HOGENOM" id="CLU_3089321_0_0_1"/>
<evidence type="ECO:0000313" key="2">
    <source>
        <dbReference type="Proteomes" id="UP000000305"/>
    </source>
</evidence>
<accession>E9G645</accession>
<reference evidence="1 2" key="1">
    <citation type="journal article" date="2011" name="Science">
        <title>The ecoresponsive genome of Daphnia pulex.</title>
        <authorList>
            <person name="Colbourne J.K."/>
            <person name="Pfrender M.E."/>
            <person name="Gilbert D."/>
            <person name="Thomas W.K."/>
            <person name="Tucker A."/>
            <person name="Oakley T.H."/>
            <person name="Tokishita S."/>
            <person name="Aerts A."/>
            <person name="Arnold G.J."/>
            <person name="Basu M.K."/>
            <person name="Bauer D.J."/>
            <person name="Caceres C.E."/>
            <person name="Carmel L."/>
            <person name="Casola C."/>
            <person name="Choi J.H."/>
            <person name="Detter J.C."/>
            <person name="Dong Q."/>
            <person name="Dusheyko S."/>
            <person name="Eads B.D."/>
            <person name="Frohlich T."/>
            <person name="Geiler-Samerotte K.A."/>
            <person name="Gerlach D."/>
            <person name="Hatcher P."/>
            <person name="Jogdeo S."/>
            <person name="Krijgsveld J."/>
            <person name="Kriventseva E.V."/>
            <person name="Kultz D."/>
            <person name="Laforsch C."/>
            <person name="Lindquist E."/>
            <person name="Lopez J."/>
            <person name="Manak J.R."/>
            <person name="Muller J."/>
            <person name="Pangilinan J."/>
            <person name="Patwardhan R.P."/>
            <person name="Pitluck S."/>
            <person name="Pritham E.J."/>
            <person name="Rechtsteiner A."/>
            <person name="Rho M."/>
            <person name="Rogozin I.B."/>
            <person name="Sakarya O."/>
            <person name="Salamov A."/>
            <person name="Schaack S."/>
            <person name="Shapiro H."/>
            <person name="Shiga Y."/>
            <person name="Skalitzky C."/>
            <person name="Smith Z."/>
            <person name="Souvorov A."/>
            <person name="Sung W."/>
            <person name="Tang Z."/>
            <person name="Tsuchiya D."/>
            <person name="Tu H."/>
            <person name="Vos H."/>
            <person name="Wang M."/>
            <person name="Wolf Y.I."/>
            <person name="Yamagata H."/>
            <person name="Yamada T."/>
            <person name="Ye Y."/>
            <person name="Shaw J.R."/>
            <person name="Andrews J."/>
            <person name="Crease T.J."/>
            <person name="Tang H."/>
            <person name="Lucas S.M."/>
            <person name="Robertson H.M."/>
            <person name="Bork P."/>
            <person name="Koonin E.V."/>
            <person name="Zdobnov E.M."/>
            <person name="Grigoriev I.V."/>
            <person name="Lynch M."/>
            <person name="Boore J.L."/>
        </authorList>
    </citation>
    <scope>NUCLEOTIDE SEQUENCE [LARGE SCALE GENOMIC DNA]</scope>
</reference>
<organism evidence="1 2">
    <name type="scientific">Daphnia pulex</name>
    <name type="common">Water flea</name>
    <dbReference type="NCBI Taxonomy" id="6669"/>
    <lineage>
        <taxon>Eukaryota</taxon>
        <taxon>Metazoa</taxon>
        <taxon>Ecdysozoa</taxon>
        <taxon>Arthropoda</taxon>
        <taxon>Crustacea</taxon>
        <taxon>Branchiopoda</taxon>
        <taxon>Diplostraca</taxon>
        <taxon>Cladocera</taxon>
        <taxon>Anomopoda</taxon>
        <taxon>Daphniidae</taxon>
        <taxon>Daphnia</taxon>
    </lineage>
</organism>
<keyword evidence="2" id="KW-1185">Reference proteome</keyword>
<name>E9G645_DAPPU</name>
<dbReference type="InParanoid" id="E9G645"/>
<dbReference type="Proteomes" id="UP000000305">
    <property type="component" value="Unassembled WGS sequence"/>
</dbReference>